<dbReference type="SUPFAM" id="SSF46785">
    <property type="entry name" value="Winged helix' DNA-binding domain"/>
    <property type="match status" value="1"/>
</dbReference>
<dbReference type="EMBL" id="CP097770">
    <property type="protein sequence ID" value="URJ52099.1"/>
    <property type="molecule type" value="Genomic_DNA"/>
</dbReference>
<dbReference type="GO" id="GO:0036094">
    <property type="term" value="F:small molecule binding"/>
    <property type="evidence" value="ECO:0007669"/>
    <property type="project" value="InterPro"/>
</dbReference>
<dbReference type="InterPro" id="IPR004173">
    <property type="entry name" value="3H_domain"/>
</dbReference>
<dbReference type="RefSeq" id="WP_039274627.1">
    <property type="nucleotide sequence ID" value="NZ_CP015423.1"/>
</dbReference>
<gene>
    <name evidence="1" type="ORF">MF626_001588</name>
</gene>
<dbReference type="InterPro" id="IPR013196">
    <property type="entry name" value="HTH_11"/>
</dbReference>
<sequence>MTESLKRSGTDRREQLLLWLKSESPLTGSELARRSSVSRQVIVQDISLLKASQEPILATSQGYIYMEPASQATPLASRIIVCKHRPEQTEEELKLIVDYGVSVQDVIVEHPVYGDLTAPIRVGTRKEVDDFIRKISSTQATYLSQLTGGIHLHTLNASDEDKINDACAALEQAGFLMTD</sequence>
<dbReference type="InterPro" id="IPR036390">
    <property type="entry name" value="WH_DNA-bd_sf"/>
</dbReference>
<name>A0A074L870_PAEPO</name>
<evidence type="ECO:0000313" key="2">
    <source>
        <dbReference type="Proteomes" id="UP001055784"/>
    </source>
</evidence>
<evidence type="ECO:0000313" key="1">
    <source>
        <dbReference type="EMBL" id="URJ52099.1"/>
    </source>
</evidence>
<dbReference type="Proteomes" id="UP001055784">
    <property type="component" value="Chromosome"/>
</dbReference>
<dbReference type="Pfam" id="PF08279">
    <property type="entry name" value="HTH_11"/>
    <property type="match status" value="1"/>
</dbReference>
<dbReference type="PANTHER" id="PTHR40068:SF1">
    <property type="entry name" value="TRANSCRIPTION REPRESSOR NIAR-RELATED"/>
    <property type="match status" value="1"/>
</dbReference>
<accession>A0A074L870</accession>
<dbReference type="SUPFAM" id="SSF75500">
    <property type="entry name" value="Putative transcriptional regulator TM1602, C-terminal domain"/>
    <property type="match status" value="1"/>
</dbReference>
<dbReference type="PANTHER" id="PTHR40068">
    <property type="entry name" value="TRANSCRIPTION REPRESSOR NIAR-RELATED"/>
    <property type="match status" value="1"/>
</dbReference>
<organism evidence="1 2">
    <name type="scientific">Paenibacillus polymyxa</name>
    <name type="common">Bacillus polymyxa</name>
    <dbReference type="NCBI Taxonomy" id="1406"/>
    <lineage>
        <taxon>Bacteria</taxon>
        <taxon>Bacillati</taxon>
        <taxon>Bacillota</taxon>
        <taxon>Bacilli</taxon>
        <taxon>Bacillales</taxon>
        <taxon>Paenibacillaceae</taxon>
        <taxon>Paenibacillus</taxon>
    </lineage>
</organism>
<dbReference type="Gene3D" id="3.30.1340.20">
    <property type="entry name" value="3H domain"/>
    <property type="match status" value="1"/>
</dbReference>
<dbReference type="Gene3D" id="1.10.10.10">
    <property type="entry name" value="Winged helix-like DNA-binding domain superfamily/Winged helix DNA-binding domain"/>
    <property type="match status" value="1"/>
</dbReference>
<dbReference type="Pfam" id="PF02829">
    <property type="entry name" value="3H"/>
    <property type="match status" value="1"/>
</dbReference>
<dbReference type="InterPro" id="IPR026043">
    <property type="entry name" value="NadR"/>
</dbReference>
<dbReference type="AlphaFoldDB" id="A0A074L870"/>
<reference evidence="1" key="1">
    <citation type="submission" date="2022-11" db="EMBL/GenBank/DDBJ databases">
        <authorList>
            <person name="Vasilchenko N.G."/>
            <person name="Prazdnova E.V."/>
            <person name="Gorovtsov A.V."/>
            <person name="Chistyakov V.A."/>
            <person name="Pak M.L."/>
        </authorList>
    </citation>
    <scope>NUCLEOTIDE SEQUENCE</scope>
    <source>
        <strain evidence="1">R 4.5</strain>
    </source>
</reference>
<proteinExistence type="predicted"/>
<dbReference type="InterPro" id="IPR036388">
    <property type="entry name" value="WH-like_DNA-bd_sf"/>
</dbReference>
<protein>
    <submittedName>
        <fullName evidence="1">Transcription repressor NadR</fullName>
    </submittedName>
</protein>
<dbReference type="PIRSF" id="PIRSF037847">
    <property type="entry name" value="NiaR"/>
    <property type="match status" value="1"/>
</dbReference>
<dbReference type="InterPro" id="IPR035922">
    <property type="entry name" value="3H_dom_sf"/>
</dbReference>